<dbReference type="InterPro" id="IPR058353">
    <property type="entry name" value="DUF8040"/>
</dbReference>
<evidence type="ECO:0000256" key="6">
    <source>
        <dbReference type="ARBA" id="ARBA00022801"/>
    </source>
</evidence>
<dbReference type="GO" id="GO:0004518">
    <property type="term" value="F:nuclease activity"/>
    <property type="evidence" value="ECO:0007669"/>
    <property type="project" value="UniProtKB-KW"/>
</dbReference>
<sequence length="365" mass="42013">MEELVLDMLTDNTFEDQMKAAAIFVNTAANINEEVIALQKAVIDEFGVNPAIKLPMNNNNFMMKIAEFNETEFLQHFRMKKATMEALIVYLKSKTTSFEQAKVSFRKQVYMTIWTLANKDTYREIGNLFGSSKSTVNFIFHRMCKLLTDCRDDFIKWPTKKEQHVISTHVNNTHHFPNCVGFIDGCHVEIKAPKRDLHSVVLQATCDHTLKFTDIYLGETGQSRDAQVFKESPLLGALEHIIPADCHILGDTAYPLLTHLMIPYRDNGHLSVEQKKYNAVHVKARAFIRRAFSRLKKKFKRLEYLELNNVKSVTDIVYAACVLHNFILSHEPDDVDIQLQPLFQLNQNLSGSAKRHVITEYISMR</sequence>
<evidence type="ECO:0000259" key="8">
    <source>
        <dbReference type="Pfam" id="PF13359"/>
    </source>
</evidence>
<accession>A0A8K0D7X9</accession>
<keyword evidence="7" id="KW-0539">Nucleus</keyword>
<dbReference type="OrthoDB" id="6734249at2759"/>
<evidence type="ECO:0000256" key="4">
    <source>
        <dbReference type="ARBA" id="ARBA00022722"/>
    </source>
</evidence>
<comment type="cofactor">
    <cofactor evidence="1">
        <name>a divalent metal cation</name>
        <dbReference type="ChEBI" id="CHEBI:60240"/>
    </cofactor>
</comment>
<keyword evidence="6" id="KW-0378">Hydrolase</keyword>
<dbReference type="Pfam" id="PF13359">
    <property type="entry name" value="DDE_Tnp_4"/>
    <property type="match status" value="1"/>
</dbReference>
<evidence type="ECO:0000256" key="3">
    <source>
        <dbReference type="ARBA" id="ARBA00006958"/>
    </source>
</evidence>
<evidence type="ECO:0000256" key="5">
    <source>
        <dbReference type="ARBA" id="ARBA00022723"/>
    </source>
</evidence>
<keyword evidence="5" id="KW-0479">Metal-binding</keyword>
<proteinExistence type="inferred from homology"/>
<evidence type="ECO:0000313" key="11">
    <source>
        <dbReference type="Proteomes" id="UP000801492"/>
    </source>
</evidence>
<comment type="caution">
    <text evidence="10">The sequence shown here is derived from an EMBL/GenBank/DDBJ whole genome shotgun (WGS) entry which is preliminary data.</text>
</comment>
<organism evidence="10 11">
    <name type="scientific">Ignelater luminosus</name>
    <name type="common">Cucubano</name>
    <name type="synonym">Pyrophorus luminosus</name>
    <dbReference type="NCBI Taxonomy" id="2038154"/>
    <lineage>
        <taxon>Eukaryota</taxon>
        <taxon>Metazoa</taxon>
        <taxon>Ecdysozoa</taxon>
        <taxon>Arthropoda</taxon>
        <taxon>Hexapoda</taxon>
        <taxon>Insecta</taxon>
        <taxon>Pterygota</taxon>
        <taxon>Neoptera</taxon>
        <taxon>Endopterygota</taxon>
        <taxon>Coleoptera</taxon>
        <taxon>Polyphaga</taxon>
        <taxon>Elateriformia</taxon>
        <taxon>Elateroidea</taxon>
        <taxon>Elateridae</taxon>
        <taxon>Agrypninae</taxon>
        <taxon>Pyrophorini</taxon>
        <taxon>Ignelater</taxon>
    </lineage>
</organism>
<dbReference type="GO" id="GO:0046872">
    <property type="term" value="F:metal ion binding"/>
    <property type="evidence" value="ECO:0007669"/>
    <property type="project" value="UniProtKB-KW"/>
</dbReference>
<protein>
    <recommendedName>
        <fullName evidence="12">DDE Tnp4 domain-containing protein</fullName>
    </recommendedName>
</protein>
<dbReference type="InterPro" id="IPR045249">
    <property type="entry name" value="HARBI1-like"/>
</dbReference>
<evidence type="ECO:0008006" key="12">
    <source>
        <dbReference type="Google" id="ProtNLM"/>
    </source>
</evidence>
<dbReference type="InterPro" id="IPR027806">
    <property type="entry name" value="HARBI1_dom"/>
</dbReference>
<evidence type="ECO:0000256" key="2">
    <source>
        <dbReference type="ARBA" id="ARBA00004123"/>
    </source>
</evidence>
<reference evidence="10" key="1">
    <citation type="submission" date="2019-08" db="EMBL/GenBank/DDBJ databases">
        <title>The genome of the North American firefly Photinus pyralis.</title>
        <authorList>
            <consortium name="Photinus pyralis genome working group"/>
            <person name="Fallon T.R."/>
            <person name="Sander Lower S.E."/>
            <person name="Weng J.-K."/>
        </authorList>
    </citation>
    <scope>NUCLEOTIDE SEQUENCE</scope>
    <source>
        <strain evidence="10">TRF0915ILg1</strain>
        <tissue evidence="10">Whole body</tissue>
    </source>
</reference>
<comment type="similarity">
    <text evidence="3">Belongs to the HARBI1 family.</text>
</comment>
<evidence type="ECO:0000256" key="7">
    <source>
        <dbReference type="ARBA" id="ARBA00023242"/>
    </source>
</evidence>
<dbReference type="PANTHER" id="PTHR22930">
    <property type="match status" value="1"/>
</dbReference>
<dbReference type="GO" id="GO:0016787">
    <property type="term" value="F:hydrolase activity"/>
    <property type="evidence" value="ECO:0007669"/>
    <property type="project" value="UniProtKB-KW"/>
</dbReference>
<name>A0A8K0D7X9_IGNLU</name>
<comment type="subcellular location">
    <subcellularLocation>
        <location evidence="2">Nucleus</location>
    </subcellularLocation>
</comment>
<dbReference type="PANTHER" id="PTHR22930:SF292">
    <property type="entry name" value="DDE TNP4 DOMAIN-CONTAINING PROTEIN"/>
    <property type="match status" value="1"/>
</dbReference>
<dbReference type="Proteomes" id="UP000801492">
    <property type="component" value="Unassembled WGS sequence"/>
</dbReference>
<feature type="domain" description="DUF8040" evidence="9">
    <location>
        <begin position="58"/>
        <end position="147"/>
    </location>
</feature>
<evidence type="ECO:0000259" key="9">
    <source>
        <dbReference type="Pfam" id="PF26138"/>
    </source>
</evidence>
<gene>
    <name evidence="10" type="ORF">ILUMI_07523</name>
</gene>
<keyword evidence="11" id="KW-1185">Reference proteome</keyword>
<evidence type="ECO:0000256" key="1">
    <source>
        <dbReference type="ARBA" id="ARBA00001968"/>
    </source>
</evidence>
<dbReference type="GO" id="GO:0005634">
    <property type="term" value="C:nucleus"/>
    <property type="evidence" value="ECO:0007669"/>
    <property type="project" value="UniProtKB-SubCell"/>
</dbReference>
<dbReference type="Pfam" id="PF26138">
    <property type="entry name" value="DUF8040"/>
    <property type="match status" value="1"/>
</dbReference>
<dbReference type="AlphaFoldDB" id="A0A8K0D7X9"/>
<feature type="domain" description="DDE Tnp4" evidence="8">
    <location>
        <begin position="183"/>
        <end position="325"/>
    </location>
</feature>
<evidence type="ECO:0000313" key="10">
    <source>
        <dbReference type="EMBL" id="KAF2898652.1"/>
    </source>
</evidence>
<dbReference type="EMBL" id="VTPC01003369">
    <property type="protein sequence ID" value="KAF2898652.1"/>
    <property type="molecule type" value="Genomic_DNA"/>
</dbReference>
<keyword evidence="4" id="KW-0540">Nuclease</keyword>